<comment type="pathway">
    <text evidence="3">Protein modification.</text>
</comment>
<dbReference type="GO" id="GO:0017183">
    <property type="term" value="P:protein histidyl modification to diphthamide"/>
    <property type="evidence" value="ECO:0007669"/>
    <property type="project" value="TreeGrafter"/>
</dbReference>
<feature type="compositionally biased region" description="Polar residues" evidence="4">
    <location>
        <begin position="52"/>
        <end position="66"/>
    </location>
</feature>
<proteinExistence type="predicted"/>
<evidence type="ECO:0000256" key="3">
    <source>
        <dbReference type="ARBA" id="ARBA00043952"/>
    </source>
</evidence>
<dbReference type="PANTHER" id="PTHR46042">
    <property type="entry name" value="DIPHTHINE METHYLTRANSFERASE"/>
    <property type="match status" value="1"/>
</dbReference>
<evidence type="ECO:0000313" key="5">
    <source>
        <dbReference type="EMBL" id="TID22201.1"/>
    </source>
</evidence>
<evidence type="ECO:0000256" key="4">
    <source>
        <dbReference type="SAM" id="MobiDB-lite"/>
    </source>
</evidence>
<keyword evidence="2" id="KW-0677">Repeat</keyword>
<evidence type="ECO:0000256" key="2">
    <source>
        <dbReference type="ARBA" id="ARBA00022737"/>
    </source>
</evidence>
<keyword evidence="6" id="KW-1185">Reference proteome</keyword>
<dbReference type="InterPro" id="IPR052415">
    <property type="entry name" value="Diphthine_MTase"/>
</dbReference>
<gene>
    <name evidence="5" type="ORF">E6O75_ATG10995</name>
</gene>
<accession>A0A4Z1PBK0</accession>
<sequence>MSENIPQQISSIDTLFLETPPSCIQFSHLHPAYFVIGTYFLENPERDEQEQGETQSENTVDENNPQERTGSLVLCKLTNNKIDIINTCKTAYAILDVHFAYEGHGDEREQTTVFWTANSTGSIAEYEIVFPEEPGKPWIVQRSLHQLYAEDILVLSFCWHPRDSTLMSTTLSNGEVHVLRKTTQTLEGKTTWRESKQKPASHELEAWISCFSSFEGEGKDVLFSGGDDAVLQYTSIPTEFQDKQEQEQDQHDEIAPLPPTSLPKKFHNAGITSLLPLPVPSPLLLTGSYDDTIRLLRPSPRPTLLATHPLTGGVWRLKLLSPNPSTPQNQNPNSSTYDILASCMHAGTQIIRLRIDDSDSRGDGNVKANFEVLARFSENESMNYGSDVQPKSGGEEEEEEEKTRGHIIVSTSFYDKRVCLWIFREETKIKS</sequence>
<feature type="region of interest" description="Disordered" evidence="4">
    <location>
        <begin position="46"/>
        <end position="66"/>
    </location>
</feature>
<dbReference type="EMBL" id="SNSC02000008">
    <property type="protein sequence ID" value="TID22201.1"/>
    <property type="molecule type" value="Genomic_DNA"/>
</dbReference>
<feature type="compositionally biased region" description="Basic and acidic residues" evidence="4">
    <location>
        <begin position="241"/>
        <end position="254"/>
    </location>
</feature>
<organism evidence="5 6">
    <name type="scientific">Venturia nashicola</name>
    <dbReference type="NCBI Taxonomy" id="86259"/>
    <lineage>
        <taxon>Eukaryota</taxon>
        <taxon>Fungi</taxon>
        <taxon>Dikarya</taxon>
        <taxon>Ascomycota</taxon>
        <taxon>Pezizomycotina</taxon>
        <taxon>Dothideomycetes</taxon>
        <taxon>Pleosporomycetidae</taxon>
        <taxon>Venturiales</taxon>
        <taxon>Venturiaceae</taxon>
        <taxon>Venturia</taxon>
    </lineage>
</organism>
<dbReference type="AlphaFoldDB" id="A0A4Z1PBK0"/>
<dbReference type="PANTHER" id="PTHR46042:SF1">
    <property type="entry name" value="DIPHTHINE METHYLTRANSFERASE"/>
    <property type="match status" value="1"/>
</dbReference>
<dbReference type="Gene3D" id="2.130.10.10">
    <property type="entry name" value="YVTN repeat-like/Quinoprotein amine dehydrogenase"/>
    <property type="match status" value="1"/>
</dbReference>
<evidence type="ECO:0000256" key="1">
    <source>
        <dbReference type="ARBA" id="ARBA00022574"/>
    </source>
</evidence>
<dbReference type="Proteomes" id="UP000298493">
    <property type="component" value="Unassembled WGS sequence"/>
</dbReference>
<dbReference type="InterPro" id="IPR036322">
    <property type="entry name" value="WD40_repeat_dom_sf"/>
</dbReference>
<name>A0A4Z1PBK0_9PEZI</name>
<feature type="region of interest" description="Disordered" evidence="4">
    <location>
        <begin position="241"/>
        <end position="262"/>
    </location>
</feature>
<feature type="region of interest" description="Disordered" evidence="4">
    <location>
        <begin position="381"/>
        <end position="404"/>
    </location>
</feature>
<keyword evidence="1" id="KW-0853">WD repeat</keyword>
<reference evidence="5 6" key="1">
    <citation type="submission" date="2019-04" db="EMBL/GenBank/DDBJ databases">
        <title>High contiguity whole genome sequence and gene annotation resource for two Venturia nashicola isolates.</title>
        <authorList>
            <person name="Prokchorchik M."/>
            <person name="Won K."/>
            <person name="Lee Y."/>
            <person name="Choi E.D."/>
            <person name="Segonzac C."/>
            <person name="Sohn K.H."/>
        </authorList>
    </citation>
    <scope>NUCLEOTIDE SEQUENCE [LARGE SCALE GENOMIC DNA]</scope>
    <source>
        <strain evidence="5 6">PRI2</strain>
    </source>
</reference>
<dbReference type="SUPFAM" id="SSF50978">
    <property type="entry name" value="WD40 repeat-like"/>
    <property type="match status" value="1"/>
</dbReference>
<dbReference type="InterPro" id="IPR015943">
    <property type="entry name" value="WD40/YVTN_repeat-like_dom_sf"/>
</dbReference>
<dbReference type="STRING" id="86259.A0A4Z1PBK0"/>
<comment type="caution">
    <text evidence="5">The sequence shown here is derived from an EMBL/GenBank/DDBJ whole genome shotgun (WGS) entry which is preliminary data.</text>
</comment>
<dbReference type="GO" id="GO:0005737">
    <property type="term" value="C:cytoplasm"/>
    <property type="evidence" value="ECO:0007669"/>
    <property type="project" value="TreeGrafter"/>
</dbReference>
<dbReference type="GO" id="GO:0061685">
    <property type="term" value="F:diphthine methylesterase activity"/>
    <property type="evidence" value="ECO:0007669"/>
    <property type="project" value="TreeGrafter"/>
</dbReference>
<evidence type="ECO:0000313" key="6">
    <source>
        <dbReference type="Proteomes" id="UP000298493"/>
    </source>
</evidence>
<protein>
    <submittedName>
        <fullName evidence="5">WD40 repeat-like protein</fullName>
    </submittedName>
</protein>